<dbReference type="PIRSF" id="PIRSF000538">
    <property type="entry name" value="GlpK"/>
    <property type="match status" value="1"/>
</dbReference>
<sequence length="501" mass="54869">MLLLGIDIGTSSIKASVVDADTQQVIASAQYPEVEAPISSPFAGWAEQNPEMWWNNTIEAIKRVNALGKQEATRFDSKEIGAIGIAYQMHGLVMVDKDKKVLRPSIIWCDSRAVQIGDKAFSEMGEELCLNHLLNSPGNFTASKLAWVKANEPHIFEQCDKIMLPGDYIAMMLTDEITTSNSGLSEGIFWDFQENSVSKDLLNYYGFSENIIPEIRPVFSEHGKVTPLIAEILDIKAGTPVTYKAGDQPNNALSLDVLNPGEIAATAGTSGVIYAVSDQVSYDPQSRINSFAHVNHKIEGANRIGILLCINGTGILNRWAKDNFGKDLTYPEMNKQAEQVAIGSNGLLVMPFGNGAERMLNNRILGASFHNLDFNIHSQAHVFRASQEGIAFSLNYGIRIMQANGVEPKVIRAGKANMFLSDIFSNALVNVSNTPIELYDTDGAKGAALGAGYGVRHYSTPKEAMSKLIKLKVIEPKSADVMAYQEAYDNWKVVLEKLMAE</sequence>
<evidence type="ECO:0000256" key="2">
    <source>
        <dbReference type="ARBA" id="ARBA00022679"/>
    </source>
</evidence>
<accession>A0A4Q5M217</accession>
<dbReference type="InterPro" id="IPR050406">
    <property type="entry name" value="FGGY_Carb_Kinase"/>
</dbReference>
<dbReference type="RefSeq" id="WP_130020747.1">
    <property type="nucleotide sequence ID" value="NZ_SEWF01000011.1"/>
</dbReference>
<dbReference type="GO" id="GO:0016301">
    <property type="term" value="F:kinase activity"/>
    <property type="evidence" value="ECO:0007669"/>
    <property type="project" value="UniProtKB-KW"/>
</dbReference>
<dbReference type="SUPFAM" id="SSF53067">
    <property type="entry name" value="Actin-like ATPase domain"/>
    <property type="match status" value="2"/>
</dbReference>
<keyword evidence="2" id="KW-0808">Transferase</keyword>
<dbReference type="Gene3D" id="3.30.420.40">
    <property type="match status" value="2"/>
</dbReference>
<dbReference type="GO" id="GO:0005975">
    <property type="term" value="P:carbohydrate metabolic process"/>
    <property type="evidence" value="ECO:0007669"/>
    <property type="project" value="InterPro"/>
</dbReference>
<keyword evidence="6" id="KW-1185">Reference proteome</keyword>
<organism evidence="5 6">
    <name type="scientific">Emticicia agri</name>
    <dbReference type="NCBI Taxonomy" id="2492393"/>
    <lineage>
        <taxon>Bacteria</taxon>
        <taxon>Pseudomonadati</taxon>
        <taxon>Bacteroidota</taxon>
        <taxon>Cytophagia</taxon>
        <taxon>Cytophagales</taxon>
        <taxon>Leadbetterellaceae</taxon>
        <taxon>Emticicia</taxon>
    </lineage>
</organism>
<evidence type="ECO:0000256" key="3">
    <source>
        <dbReference type="ARBA" id="ARBA00022777"/>
    </source>
</evidence>
<evidence type="ECO:0000313" key="5">
    <source>
        <dbReference type="EMBL" id="RYU95867.1"/>
    </source>
</evidence>
<dbReference type="InterPro" id="IPR000577">
    <property type="entry name" value="Carb_kinase_FGGY"/>
</dbReference>
<name>A0A4Q5M217_9BACT</name>
<reference evidence="5 6" key="1">
    <citation type="submission" date="2019-02" db="EMBL/GenBank/DDBJ databases">
        <title>Bacterial novel species Emticicia sp. 17J42-9 isolated from soil.</title>
        <authorList>
            <person name="Jung H.-Y."/>
        </authorList>
    </citation>
    <scope>NUCLEOTIDE SEQUENCE [LARGE SCALE GENOMIC DNA]</scope>
    <source>
        <strain evidence="5 6">17J42-9</strain>
    </source>
</reference>
<dbReference type="InterPro" id="IPR043129">
    <property type="entry name" value="ATPase_NBD"/>
</dbReference>
<evidence type="ECO:0000256" key="1">
    <source>
        <dbReference type="ARBA" id="ARBA00009156"/>
    </source>
</evidence>
<evidence type="ECO:0000259" key="4">
    <source>
        <dbReference type="Pfam" id="PF00370"/>
    </source>
</evidence>
<dbReference type="Pfam" id="PF00370">
    <property type="entry name" value="FGGY_N"/>
    <property type="match status" value="1"/>
</dbReference>
<dbReference type="Proteomes" id="UP000293162">
    <property type="component" value="Unassembled WGS sequence"/>
</dbReference>
<dbReference type="PANTHER" id="PTHR43095">
    <property type="entry name" value="SUGAR KINASE"/>
    <property type="match status" value="1"/>
</dbReference>
<dbReference type="InterPro" id="IPR018484">
    <property type="entry name" value="FGGY_N"/>
</dbReference>
<dbReference type="CDD" id="cd07809">
    <property type="entry name" value="ASKHA_NBD_FGGY_BaXK-like"/>
    <property type="match status" value="1"/>
</dbReference>
<evidence type="ECO:0000313" key="6">
    <source>
        <dbReference type="Proteomes" id="UP000293162"/>
    </source>
</evidence>
<dbReference type="AlphaFoldDB" id="A0A4Q5M217"/>
<keyword evidence="3 5" id="KW-0418">Kinase</keyword>
<dbReference type="OrthoDB" id="9805576at2"/>
<dbReference type="PANTHER" id="PTHR43095:SF5">
    <property type="entry name" value="XYLULOSE KINASE"/>
    <property type="match status" value="1"/>
</dbReference>
<feature type="domain" description="Carbohydrate kinase FGGY N-terminal" evidence="4">
    <location>
        <begin position="3"/>
        <end position="250"/>
    </location>
</feature>
<gene>
    <name evidence="5" type="ORF">EWM59_09590</name>
</gene>
<comment type="caution">
    <text evidence="5">The sequence shown here is derived from an EMBL/GenBank/DDBJ whole genome shotgun (WGS) entry which is preliminary data.</text>
</comment>
<comment type="similarity">
    <text evidence="1">Belongs to the FGGY kinase family.</text>
</comment>
<proteinExistence type="inferred from homology"/>
<protein>
    <submittedName>
        <fullName evidence="5">Carbohydrate kinase</fullName>
    </submittedName>
</protein>
<dbReference type="EMBL" id="SEWF01000011">
    <property type="protein sequence ID" value="RYU95867.1"/>
    <property type="molecule type" value="Genomic_DNA"/>
</dbReference>